<feature type="transmembrane region" description="Helical" evidence="6">
    <location>
        <begin position="227"/>
        <end position="252"/>
    </location>
</feature>
<evidence type="ECO:0000256" key="2">
    <source>
        <dbReference type="ARBA" id="ARBA00022475"/>
    </source>
</evidence>
<accession>A0A4Q2APD9</accession>
<dbReference type="InterPro" id="IPR036259">
    <property type="entry name" value="MFS_trans_sf"/>
</dbReference>
<evidence type="ECO:0000256" key="5">
    <source>
        <dbReference type="ARBA" id="ARBA00023136"/>
    </source>
</evidence>
<comment type="caution">
    <text evidence="7">The sequence shown here is derived from an EMBL/GenBank/DDBJ whole genome shotgun (WGS) entry which is preliminary data.</text>
</comment>
<feature type="transmembrane region" description="Helical" evidence="6">
    <location>
        <begin position="45"/>
        <end position="65"/>
    </location>
</feature>
<dbReference type="OrthoDB" id="2293709at2"/>
<evidence type="ECO:0000313" key="7">
    <source>
        <dbReference type="EMBL" id="RXV70761.1"/>
    </source>
</evidence>
<organism evidence="7 8">
    <name type="scientific">Ligilactobacillus murinus</name>
    <dbReference type="NCBI Taxonomy" id="1622"/>
    <lineage>
        <taxon>Bacteria</taxon>
        <taxon>Bacillati</taxon>
        <taxon>Bacillota</taxon>
        <taxon>Bacilli</taxon>
        <taxon>Lactobacillales</taxon>
        <taxon>Lactobacillaceae</taxon>
        <taxon>Ligilactobacillus</taxon>
    </lineage>
</organism>
<evidence type="ECO:0000256" key="4">
    <source>
        <dbReference type="ARBA" id="ARBA00022989"/>
    </source>
</evidence>
<dbReference type="Gene3D" id="1.20.1250.20">
    <property type="entry name" value="MFS general substrate transporter like domains"/>
    <property type="match status" value="1"/>
</dbReference>
<dbReference type="PANTHER" id="PTHR23513:SF6">
    <property type="entry name" value="MAJOR FACILITATOR SUPERFAMILY ASSOCIATED DOMAIN-CONTAINING PROTEIN"/>
    <property type="match status" value="1"/>
</dbReference>
<sequence>MQKLYQTEPLFFKLASITLFSKIGDRLFYTALLSSATLLTTHSDLAVIIISLSETLPLLLGFILGSLADQCLNKLKALSQTSLLRCFFYLVISLLAGYSTTFTFILMIAWLNFCSDLLGNYASALATPFTKILVSAEQMQQAQSFLSMGTQLFNVLATFLGSFLLIFINQSHLALINALIFFIVALVFRKLSPSLVQAQSTLLVPAKISLSQALKQNFGALYHQHTLFIILLQLTLLNGFFGGLTPIFALFIKEDPQLLWIPLPLKLALLSGLITSGMILGNFSCQKLFPKATLTSLTLLADLLALVTGIAFNTQNIYLILCSSGIAAFLLGIIAPRFSTQIINTFPVTQLGGIVTIVNSFLVIMPPLTSLLFPVLFSFDLAYLCLIIYGIFLVLLSFLEKIRLFS</sequence>
<feature type="transmembrane region" description="Helical" evidence="6">
    <location>
        <begin position="174"/>
        <end position="191"/>
    </location>
</feature>
<keyword evidence="3 6" id="KW-0812">Transmembrane</keyword>
<keyword evidence="5 6" id="KW-0472">Membrane</keyword>
<feature type="transmembrane region" description="Helical" evidence="6">
    <location>
        <begin position="292"/>
        <end position="311"/>
    </location>
</feature>
<evidence type="ECO:0000256" key="3">
    <source>
        <dbReference type="ARBA" id="ARBA00022692"/>
    </source>
</evidence>
<dbReference type="PANTHER" id="PTHR23513">
    <property type="entry name" value="INTEGRAL MEMBRANE EFFLUX PROTEIN-RELATED"/>
    <property type="match status" value="1"/>
</dbReference>
<reference evidence="7 8" key="1">
    <citation type="submission" date="2018-09" db="EMBL/GenBank/DDBJ databases">
        <title>Murine metabolic-syndrome-specific gut microbial biobank.</title>
        <authorList>
            <person name="Liu C."/>
        </authorList>
    </citation>
    <scope>NUCLEOTIDE SEQUENCE [LARGE SCALE GENOMIC DNA]</scope>
    <source>
        <strain evidence="7 8">C-30</strain>
    </source>
</reference>
<protein>
    <submittedName>
        <fullName evidence="7">Permease</fullName>
    </submittedName>
</protein>
<evidence type="ECO:0000256" key="6">
    <source>
        <dbReference type="SAM" id="Phobius"/>
    </source>
</evidence>
<name>A0A4Q2APD9_9LACO</name>
<keyword evidence="4 6" id="KW-1133">Transmembrane helix</keyword>
<feature type="transmembrane region" description="Helical" evidence="6">
    <location>
        <begin position="86"/>
        <end position="111"/>
    </location>
</feature>
<proteinExistence type="predicted"/>
<feature type="transmembrane region" description="Helical" evidence="6">
    <location>
        <begin position="348"/>
        <end position="369"/>
    </location>
</feature>
<keyword evidence="2" id="KW-1003">Cell membrane</keyword>
<feature type="transmembrane region" description="Helical" evidence="6">
    <location>
        <begin position="381"/>
        <end position="399"/>
    </location>
</feature>
<dbReference type="SUPFAM" id="SSF103473">
    <property type="entry name" value="MFS general substrate transporter"/>
    <property type="match status" value="1"/>
</dbReference>
<evidence type="ECO:0000313" key="8">
    <source>
        <dbReference type="Proteomes" id="UP000289316"/>
    </source>
</evidence>
<evidence type="ECO:0000256" key="1">
    <source>
        <dbReference type="ARBA" id="ARBA00004651"/>
    </source>
</evidence>
<comment type="subcellular location">
    <subcellularLocation>
        <location evidence="1">Cell membrane</location>
        <topology evidence="1">Multi-pass membrane protein</topology>
    </subcellularLocation>
</comment>
<gene>
    <name evidence="7" type="ORF">D6C19_07450</name>
</gene>
<dbReference type="RefSeq" id="WP_119448363.1">
    <property type="nucleotide sequence ID" value="NZ_QWMU01000048.1"/>
</dbReference>
<dbReference type="EMBL" id="QZFR01000052">
    <property type="protein sequence ID" value="RXV70761.1"/>
    <property type="molecule type" value="Genomic_DNA"/>
</dbReference>
<feature type="transmembrane region" description="Helical" evidence="6">
    <location>
        <begin position="317"/>
        <end position="336"/>
    </location>
</feature>
<dbReference type="Proteomes" id="UP000289316">
    <property type="component" value="Unassembled WGS sequence"/>
</dbReference>
<dbReference type="GO" id="GO:0005886">
    <property type="term" value="C:plasma membrane"/>
    <property type="evidence" value="ECO:0007669"/>
    <property type="project" value="UniProtKB-SubCell"/>
</dbReference>
<dbReference type="AlphaFoldDB" id="A0A4Q2APD9"/>
<feature type="transmembrane region" description="Helical" evidence="6">
    <location>
        <begin position="258"/>
        <end position="280"/>
    </location>
</feature>